<dbReference type="OrthoDB" id="581986at2"/>
<gene>
    <name evidence="4" type="ORF">FAZ98_32350</name>
</gene>
<evidence type="ECO:0000256" key="1">
    <source>
        <dbReference type="SAM" id="Coils"/>
    </source>
</evidence>
<keyword evidence="2" id="KW-0472">Membrane</keyword>
<proteinExistence type="predicted"/>
<keyword evidence="2" id="KW-1133">Transmembrane helix</keyword>
<dbReference type="AlphaFoldDB" id="A0A7Z2JJP0"/>
<dbReference type="InterPro" id="IPR036869">
    <property type="entry name" value="J_dom_sf"/>
</dbReference>
<keyword evidence="5" id="KW-1185">Reference proteome</keyword>
<keyword evidence="1" id="KW-0175">Coiled coil</keyword>
<sequence length="391" mass="43981">MPGHDYRPVDYDRLYYRLELEPGANEADIKHRYRHLAQILHPDKWRHPTAASVRWADEQFKRVKEARELLEAYWSVHHAPPVSRAALSVAQAEQLHGQMQALEAQRERVRGELDALRAERTRMLDEMTRMRIERDALQGELVGMRDTSGSDARYAAHEKYQAHQANEAHATRAQTMPQATARAPRSHGLRDALFARFDDPSRGWLLTLSASVVAAIVVFAIAHGLAGVLLAPVSGYAFGRALASGLQWLLTVFGVMLVFGWAWAQRTFYRAARAGVEHGVALPVDETLRRVNAALRHEGHFGANWTVESYDDASRASRFAMRAVLRFSPRAGQTARRQAVTFHCRAHASGPAQTALAYEFEVSAPTWWLVSSARVVRDLRKRIDADLGALR</sequence>
<dbReference type="SUPFAM" id="SSF46565">
    <property type="entry name" value="Chaperone J-domain"/>
    <property type="match status" value="1"/>
</dbReference>
<feature type="domain" description="J" evidence="3">
    <location>
        <begin position="13"/>
        <end position="75"/>
    </location>
</feature>
<evidence type="ECO:0000259" key="3">
    <source>
        <dbReference type="PROSITE" id="PS50076"/>
    </source>
</evidence>
<dbReference type="Gene3D" id="1.10.287.110">
    <property type="entry name" value="DnaJ domain"/>
    <property type="match status" value="1"/>
</dbReference>
<accession>A0A7Z2JJP0</accession>
<protein>
    <submittedName>
        <fullName evidence="4">DnaJ domain-containing protein</fullName>
    </submittedName>
</protein>
<dbReference type="Gene3D" id="6.10.250.3110">
    <property type="match status" value="1"/>
</dbReference>
<dbReference type="Pfam" id="PF00226">
    <property type="entry name" value="DnaJ"/>
    <property type="match status" value="1"/>
</dbReference>
<organism evidence="4 5">
    <name type="scientific">Paraburkholderia acidisoli</name>
    <dbReference type="NCBI Taxonomy" id="2571748"/>
    <lineage>
        <taxon>Bacteria</taxon>
        <taxon>Pseudomonadati</taxon>
        <taxon>Pseudomonadota</taxon>
        <taxon>Betaproteobacteria</taxon>
        <taxon>Burkholderiales</taxon>
        <taxon>Burkholderiaceae</taxon>
        <taxon>Paraburkholderia</taxon>
    </lineage>
</organism>
<dbReference type="PROSITE" id="PS50076">
    <property type="entry name" value="DNAJ_2"/>
    <property type="match status" value="1"/>
</dbReference>
<dbReference type="SMART" id="SM00271">
    <property type="entry name" value="DnaJ"/>
    <property type="match status" value="1"/>
</dbReference>
<keyword evidence="2" id="KW-0812">Transmembrane</keyword>
<dbReference type="PRINTS" id="PR00625">
    <property type="entry name" value="JDOMAIN"/>
</dbReference>
<feature type="transmembrane region" description="Helical" evidence="2">
    <location>
        <begin position="204"/>
        <end position="226"/>
    </location>
</feature>
<dbReference type="RefSeq" id="WP_158957844.1">
    <property type="nucleotide sequence ID" value="NZ_CP046916.1"/>
</dbReference>
<dbReference type="InterPro" id="IPR001623">
    <property type="entry name" value="DnaJ_domain"/>
</dbReference>
<evidence type="ECO:0000313" key="5">
    <source>
        <dbReference type="Proteomes" id="UP000433577"/>
    </source>
</evidence>
<reference evidence="4 5" key="1">
    <citation type="submission" date="2019-12" db="EMBL/GenBank/DDBJ databases">
        <title>Paraburkholderia acidiphila 7Q-K02 sp. nov and Paraburkholderia acidisoli DHF22 sp. nov., two strains isolated from forest soil.</title>
        <authorList>
            <person name="Gao Z."/>
            <person name="Qiu L."/>
        </authorList>
    </citation>
    <scope>NUCLEOTIDE SEQUENCE [LARGE SCALE GENOMIC DNA]</scope>
    <source>
        <strain evidence="4 5">DHF22</strain>
    </source>
</reference>
<dbReference type="EMBL" id="CP046916">
    <property type="protein sequence ID" value="QGZ66473.1"/>
    <property type="molecule type" value="Genomic_DNA"/>
</dbReference>
<dbReference type="Proteomes" id="UP000433577">
    <property type="component" value="Chromosome 4"/>
</dbReference>
<evidence type="ECO:0000313" key="4">
    <source>
        <dbReference type="EMBL" id="QGZ66473.1"/>
    </source>
</evidence>
<dbReference type="CDD" id="cd06257">
    <property type="entry name" value="DnaJ"/>
    <property type="match status" value="1"/>
</dbReference>
<evidence type="ECO:0000256" key="2">
    <source>
        <dbReference type="SAM" id="Phobius"/>
    </source>
</evidence>
<feature type="coiled-coil region" evidence="1">
    <location>
        <begin position="92"/>
        <end position="133"/>
    </location>
</feature>
<feature type="transmembrane region" description="Helical" evidence="2">
    <location>
        <begin position="246"/>
        <end position="264"/>
    </location>
</feature>
<dbReference type="KEGG" id="pacs:FAZ98_32350"/>
<name>A0A7Z2JJP0_9BURK</name>